<dbReference type="CDD" id="cd00085">
    <property type="entry name" value="HNHc"/>
    <property type="match status" value="1"/>
</dbReference>
<dbReference type="GO" id="GO:0004519">
    <property type="term" value="F:endonuclease activity"/>
    <property type="evidence" value="ECO:0007669"/>
    <property type="project" value="UniProtKB-KW"/>
</dbReference>
<evidence type="ECO:0000313" key="4">
    <source>
        <dbReference type="Proteomes" id="UP000279336"/>
    </source>
</evidence>
<keyword evidence="3" id="KW-0540">Nuclease</keyword>
<dbReference type="InterPro" id="IPR003615">
    <property type="entry name" value="HNH_nuc"/>
</dbReference>
<sequence length="155" mass="17295">MPAGRRGARERPKPSAWAFAMPGVPLLFSFPLAMRDEQAGRPVPGSPGGRSHRGEDAMATSRTGTAAYKHWRRRVLARGQADGVTCCPICGVQLDYRRGRQPNSAEPDHIIARRWGGRETIENGRVLCRRCNQSRGDGRRETKPEPKRTTTDFAW</sequence>
<protein>
    <submittedName>
        <fullName evidence="3">HNH endonuclease</fullName>
    </submittedName>
</protein>
<dbReference type="GO" id="GO:0003676">
    <property type="term" value="F:nucleic acid binding"/>
    <property type="evidence" value="ECO:0007669"/>
    <property type="project" value="InterPro"/>
</dbReference>
<feature type="region of interest" description="Disordered" evidence="1">
    <location>
        <begin position="134"/>
        <end position="155"/>
    </location>
</feature>
<feature type="domain" description="HNH nuclease" evidence="2">
    <location>
        <begin position="70"/>
        <end position="133"/>
    </location>
</feature>
<dbReference type="Pfam" id="PF01844">
    <property type="entry name" value="HNH"/>
    <property type="match status" value="1"/>
</dbReference>
<keyword evidence="3" id="KW-0255">Endonuclease</keyword>
<keyword evidence="3" id="KW-0378">Hydrolase</keyword>
<dbReference type="InterPro" id="IPR002711">
    <property type="entry name" value="HNH"/>
</dbReference>
<dbReference type="OrthoDB" id="9802901at2"/>
<gene>
    <name evidence="3" type="ORF">D7U36_03060</name>
</gene>
<name>A0A8B3FNR3_9ACTN</name>
<dbReference type="EMBL" id="RCIW01000003">
    <property type="protein sequence ID" value="RLP12253.1"/>
    <property type="molecule type" value="Genomic_DNA"/>
</dbReference>
<dbReference type="AlphaFoldDB" id="A0A8B3FNR3"/>
<evidence type="ECO:0000259" key="2">
    <source>
        <dbReference type="SMART" id="SM00507"/>
    </source>
</evidence>
<evidence type="ECO:0000313" key="3">
    <source>
        <dbReference type="EMBL" id="RLP12253.1"/>
    </source>
</evidence>
<organism evidence="3 4">
    <name type="scientific">Propionibacterium australiense</name>
    <dbReference type="NCBI Taxonomy" id="119981"/>
    <lineage>
        <taxon>Bacteria</taxon>
        <taxon>Bacillati</taxon>
        <taxon>Actinomycetota</taxon>
        <taxon>Actinomycetes</taxon>
        <taxon>Propionibacteriales</taxon>
        <taxon>Propionibacteriaceae</taxon>
        <taxon>Propionibacterium</taxon>
    </lineage>
</organism>
<evidence type="ECO:0000256" key="1">
    <source>
        <dbReference type="SAM" id="MobiDB-lite"/>
    </source>
</evidence>
<accession>A0A8B3FNR3</accession>
<dbReference type="SMART" id="SM00507">
    <property type="entry name" value="HNHc"/>
    <property type="match status" value="1"/>
</dbReference>
<comment type="caution">
    <text evidence="3">The sequence shown here is derived from an EMBL/GenBank/DDBJ whole genome shotgun (WGS) entry which is preliminary data.</text>
</comment>
<dbReference type="Gene3D" id="1.10.30.50">
    <property type="match status" value="1"/>
</dbReference>
<reference evidence="3 4" key="1">
    <citation type="submission" date="2018-10" db="EMBL/GenBank/DDBJ databases">
        <title>Propionibacterium australiense Genome Sequencing and Assembly.</title>
        <authorList>
            <person name="Bernier A.-M."/>
            <person name="Bernard K."/>
        </authorList>
    </citation>
    <scope>NUCLEOTIDE SEQUENCE [LARGE SCALE GENOMIC DNA]</scope>
    <source>
        <strain evidence="3 4">NML98A078</strain>
    </source>
</reference>
<dbReference type="GO" id="GO:0008270">
    <property type="term" value="F:zinc ion binding"/>
    <property type="evidence" value="ECO:0007669"/>
    <property type="project" value="InterPro"/>
</dbReference>
<feature type="region of interest" description="Disordered" evidence="1">
    <location>
        <begin position="37"/>
        <end position="65"/>
    </location>
</feature>
<feature type="compositionally biased region" description="Basic and acidic residues" evidence="1">
    <location>
        <begin position="136"/>
        <end position="155"/>
    </location>
</feature>
<dbReference type="Proteomes" id="UP000279336">
    <property type="component" value="Unassembled WGS sequence"/>
</dbReference>
<proteinExistence type="predicted"/>